<dbReference type="PANTHER" id="PTHR43072:SF8">
    <property type="entry name" value="ACYLTRANSFERASE FABY-RELATED"/>
    <property type="match status" value="1"/>
</dbReference>
<protein>
    <submittedName>
        <fullName evidence="2">Acetyltransferase (GNAT) domain protein</fullName>
    </submittedName>
</protein>
<dbReference type="SUPFAM" id="SSF55729">
    <property type="entry name" value="Acyl-CoA N-acyltransferases (Nat)"/>
    <property type="match status" value="1"/>
</dbReference>
<reference evidence="2 3" key="1">
    <citation type="submission" date="2014-03" db="EMBL/GenBank/DDBJ databases">
        <title>Genome sequence of Bordetella holmseii.</title>
        <authorList>
            <person name="Harvill E."/>
            <person name="Goodfield L.L."/>
            <person name="Ivanov Y."/>
            <person name="Meyer J.A."/>
            <person name="Newth C."/>
            <person name="Cassiday P."/>
            <person name="Tondella M.L."/>
            <person name="Liao P."/>
            <person name="Zimmerman J."/>
            <person name="Meert K."/>
            <person name="Wessel D."/>
            <person name="Berger J."/>
            <person name="Dean J.M."/>
            <person name="Holubkov R."/>
            <person name="Burr J."/>
            <person name="Liu T."/>
            <person name="Brinkac L.M."/>
            <person name="Sanka R."/>
            <person name="Kim M."/>
            <person name="Losada L."/>
        </authorList>
    </citation>
    <scope>NUCLEOTIDE SEQUENCE [LARGE SCALE GENOMIC DNA]</scope>
    <source>
        <strain evidence="2 3">CDC-H585-BH</strain>
    </source>
</reference>
<evidence type="ECO:0000313" key="2">
    <source>
        <dbReference type="EMBL" id="KAK86869.1"/>
    </source>
</evidence>
<dbReference type="CDD" id="cd04301">
    <property type="entry name" value="NAT_SF"/>
    <property type="match status" value="1"/>
</dbReference>
<dbReference type="PROSITE" id="PS51186">
    <property type="entry name" value="GNAT"/>
    <property type="match status" value="1"/>
</dbReference>
<proteinExistence type="predicted"/>
<evidence type="ECO:0000259" key="1">
    <source>
        <dbReference type="PROSITE" id="PS51186"/>
    </source>
</evidence>
<dbReference type="Pfam" id="PF13420">
    <property type="entry name" value="Acetyltransf_4"/>
    <property type="match status" value="1"/>
</dbReference>
<dbReference type="RefSeq" id="WP_005016651.1">
    <property type="nucleotide sequence ID" value="NZ_JFZZ01000145.1"/>
</dbReference>
<dbReference type="InterPro" id="IPR000182">
    <property type="entry name" value="GNAT_dom"/>
</dbReference>
<accession>A0A158LZN0</accession>
<dbReference type="AlphaFoldDB" id="A0A158LZN0"/>
<dbReference type="EMBL" id="JFZZ01000145">
    <property type="protein sequence ID" value="KAK86869.1"/>
    <property type="molecule type" value="Genomic_DNA"/>
</dbReference>
<feature type="domain" description="N-acetyltransferase" evidence="1">
    <location>
        <begin position="9"/>
        <end position="171"/>
    </location>
</feature>
<organism evidence="2 3">
    <name type="scientific">Bordetella holmesii CDC-H585-BH</name>
    <dbReference type="NCBI Taxonomy" id="1331206"/>
    <lineage>
        <taxon>Bacteria</taxon>
        <taxon>Pseudomonadati</taxon>
        <taxon>Pseudomonadota</taxon>
        <taxon>Betaproteobacteria</taxon>
        <taxon>Burkholderiales</taxon>
        <taxon>Alcaligenaceae</taxon>
        <taxon>Bordetella</taxon>
    </lineage>
</organism>
<dbReference type="Gene3D" id="3.40.630.30">
    <property type="match status" value="1"/>
</dbReference>
<name>A0A158LZN0_9BORD</name>
<sequence>MNPSLTPFILIRSSAEQDLAQIQAIYAHHVVHGTSSFELEPPSTEEIGQRRAAVLQHGLPYLVAECGGDIVGYAYATVYRPRPAYRHTCEDSVYVRNGRHGLGIGRKLLEALIEHCTGQGWSQMLAVIGDNNPASLGLHARCGFQVAGTLRAVGFKHGKWRDTALMQRALGAGDLTPPED</sequence>
<dbReference type="GeneID" id="93118547"/>
<dbReference type="InterPro" id="IPR016181">
    <property type="entry name" value="Acyl_CoA_acyltransferase"/>
</dbReference>
<keyword evidence="2" id="KW-0808">Transferase</keyword>
<dbReference type="PATRIC" id="fig|1331206.3.peg.3529"/>
<evidence type="ECO:0000313" key="3">
    <source>
        <dbReference type="Proteomes" id="UP000026682"/>
    </source>
</evidence>
<dbReference type="PANTHER" id="PTHR43072">
    <property type="entry name" value="N-ACETYLTRANSFERASE"/>
    <property type="match status" value="1"/>
</dbReference>
<gene>
    <name evidence="2" type="ORF">L497_2740</name>
</gene>
<comment type="caution">
    <text evidence="2">The sequence shown here is derived from an EMBL/GenBank/DDBJ whole genome shotgun (WGS) entry which is preliminary data.</text>
</comment>
<dbReference type="Proteomes" id="UP000026682">
    <property type="component" value="Unassembled WGS sequence"/>
</dbReference>
<dbReference type="GO" id="GO:0016747">
    <property type="term" value="F:acyltransferase activity, transferring groups other than amino-acyl groups"/>
    <property type="evidence" value="ECO:0007669"/>
    <property type="project" value="InterPro"/>
</dbReference>